<evidence type="ECO:0000313" key="1">
    <source>
        <dbReference type="EMBL" id="KAA1127093.1"/>
    </source>
</evidence>
<comment type="caution">
    <text evidence="1">The sequence shown here is derived from an EMBL/GenBank/DDBJ whole genome shotgun (WGS) entry which is preliminary data.</text>
</comment>
<dbReference type="AlphaFoldDB" id="A0A5B0RQJ0"/>
<accession>A0A5B0RQJ0</accession>
<dbReference type="Proteomes" id="UP000325313">
    <property type="component" value="Unassembled WGS sequence"/>
</dbReference>
<evidence type="ECO:0000313" key="2">
    <source>
        <dbReference type="Proteomes" id="UP000325313"/>
    </source>
</evidence>
<reference evidence="1 2" key="1">
    <citation type="submission" date="2019-05" db="EMBL/GenBank/DDBJ databases">
        <title>Emergence of the Ug99 lineage of the wheat stem rust pathogen through somatic hybridization.</title>
        <authorList>
            <person name="Li F."/>
            <person name="Upadhyaya N.M."/>
            <person name="Sperschneider J."/>
            <person name="Matny O."/>
            <person name="Nguyen-Phuc H."/>
            <person name="Mago R."/>
            <person name="Raley C."/>
            <person name="Miller M.E."/>
            <person name="Silverstein K.A.T."/>
            <person name="Henningsen E."/>
            <person name="Hirsch C.D."/>
            <person name="Visser B."/>
            <person name="Pretorius Z.A."/>
            <person name="Steffenson B.J."/>
            <person name="Schwessinger B."/>
            <person name="Dodds P.N."/>
            <person name="Figueroa M."/>
        </authorList>
    </citation>
    <scope>NUCLEOTIDE SEQUENCE [LARGE SCALE GENOMIC DNA]</scope>
    <source>
        <strain evidence="1 2">Ug99</strain>
    </source>
</reference>
<proteinExistence type="predicted"/>
<name>A0A5B0RQJ0_PUCGR</name>
<protein>
    <submittedName>
        <fullName evidence="1">Uncharacterized protein</fullName>
    </submittedName>
</protein>
<organism evidence="1 2">
    <name type="scientific">Puccinia graminis f. sp. tritici</name>
    <dbReference type="NCBI Taxonomy" id="56615"/>
    <lineage>
        <taxon>Eukaryota</taxon>
        <taxon>Fungi</taxon>
        <taxon>Dikarya</taxon>
        <taxon>Basidiomycota</taxon>
        <taxon>Pucciniomycotina</taxon>
        <taxon>Pucciniomycetes</taxon>
        <taxon>Pucciniales</taxon>
        <taxon>Pucciniaceae</taxon>
        <taxon>Puccinia</taxon>
    </lineage>
</organism>
<dbReference type="EMBL" id="VDEP01000169">
    <property type="protein sequence ID" value="KAA1127093.1"/>
    <property type="molecule type" value="Genomic_DNA"/>
</dbReference>
<sequence length="99" mass="11045">MGLEVRLACELINELNGLGRGERKREGTDGTWDLVTTITLLSSPRESESTRMARIVPQAQHIQLFRAEKEVCAECGCVSFKAVSRALYSKKFHTTDNST</sequence>
<gene>
    <name evidence="1" type="ORF">PGTUg99_020793</name>
</gene>